<keyword evidence="1" id="KW-0812">Transmembrane</keyword>
<gene>
    <name evidence="2" type="ORF">SORBI_3004G052100</name>
</gene>
<evidence type="ECO:0000256" key="1">
    <source>
        <dbReference type="SAM" id="Phobius"/>
    </source>
</evidence>
<dbReference type="Proteomes" id="UP000000768">
    <property type="component" value="Chromosome 4"/>
</dbReference>
<organism evidence="2 3">
    <name type="scientific">Sorghum bicolor</name>
    <name type="common">Sorghum</name>
    <name type="synonym">Sorghum vulgare</name>
    <dbReference type="NCBI Taxonomy" id="4558"/>
    <lineage>
        <taxon>Eukaryota</taxon>
        <taxon>Viridiplantae</taxon>
        <taxon>Streptophyta</taxon>
        <taxon>Embryophyta</taxon>
        <taxon>Tracheophyta</taxon>
        <taxon>Spermatophyta</taxon>
        <taxon>Magnoliopsida</taxon>
        <taxon>Liliopsida</taxon>
        <taxon>Poales</taxon>
        <taxon>Poaceae</taxon>
        <taxon>PACMAD clade</taxon>
        <taxon>Panicoideae</taxon>
        <taxon>Andropogonodae</taxon>
        <taxon>Andropogoneae</taxon>
        <taxon>Sorghinae</taxon>
        <taxon>Sorghum</taxon>
    </lineage>
</organism>
<dbReference type="EMBL" id="CM000763">
    <property type="protein sequence ID" value="KXG29542.1"/>
    <property type="molecule type" value="Genomic_DNA"/>
</dbReference>
<protein>
    <submittedName>
        <fullName evidence="2">Uncharacterized protein</fullName>
    </submittedName>
</protein>
<feature type="transmembrane region" description="Helical" evidence="1">
    <location>
        <begin position="36"/>
        <end position="55"/>
    </location>
</feature>
<keyword evidence="1" id="KW-1133">Transmembrane helix</keyword>
<dbReference type="Gramene" id="KXG29542">
    <property type="protein sequence ID" value="KXG29542"/>
    <property type="gene ID" value="SORBI_3004G052100"/>
</dbReference>
<evidence type="ECO:0000313" key="2">
    <source>
        <dbReference type="EMBL" id="KXG29542.1"/>
    </source>
</evidence>
<reference evidence="3" key="2">
    <citation type="journal article" date="2018" name="Plant J.">
        <title>The Sorghum bicolor reference genome: improved assembly, gene annotations, a transcriptome atlas, and signatures of genome organization.</title>
        <authorList>
            <person name="McCormick R.F."/>
            <person name="Truong S.K."/>
            <person name="Sreedasyam A."/>
            <person name="Jenkins J."/>
            <person name="Shu S."/>
            <person name="Sims D."/>
            <person name="Kennedy M."/>
            <person name="Amirebrahimi M."/>
            <person name="Weers B.D."/>
            <person name="McKinley B."/>
            <person name="Mattison A."/>
            <person name="Morishige D.T."/>
            <person name="Grimwood J."/>
            <person name="Schmutz J."/>
            <person name="Mullet J.E."/>
        </authorList>
    </citation>
    <scope>NUCLEOTIDE SEQUENCE [LARGE SCALE GENOMIC DNA]</scope>
    <source>
        <strain evidence="3">cv. BTx623</strain>
    </source>
</reference>
<dbReference type="InParanoid" id="A0A194YMW4"/>
<evidence type="ECO:0000313" key="3">
    <source>
        <dbReference type="Proteomes" id="UP000000768"/>
    </source>
</evidence>
<accession>A0A194YMW4</accession>
<proteinExistence type="predicted"/>
<sequence>MREIEEAASLARVCTRQLGVAWVGPRKKMAIDRYPWSLAVSSMLVSIVVVVSTAGRSSPQYEYDMTLPRIALDVELALQLQGVEICVRHS</sequence>
<keyword evidence="3" id="KW-1185">Reference proteome</keyword>
<name>A0A194YMW4_SORBI</name>
<keyword evidence="1" id="KW-0472">Membrane</keyword>
<dbReference type="AlphaFoldDB" id="A0A194YMW4"/>
<reference evidence="2 3" key="1">
    <citation type="journal article" date="2009" name="Nature">
        <title>The Sorghum bicolor genome and the diversification of grasses.</title>
        <authorList>
            <person name="Paterson A.H."/>
            <person name="Bowers J.E."/>
            <person name="Bruggmann R."/>
            <person name="Dubchak I."/>
            <person name="Grimwood J."/>
            <person name="Gundlach H."/>
            <person name="Haberer G."/>
            <person name="Hellsten U."/>
            <person name="Mitros T."/>
            <person name="Poliakov A."/>
            <person name="Schmutz J."/>
            <person name="Spannagl M."/>
            <person name="Tang H."/>
            <person name="Wang X."/>
            <person name="Wicker T."/>
            <person name="Bharti A.K."/>
            <person name="Chapman J."/>
            <person name="Feltus F.A."/>
            <person name="Gowik U."/>
            <person name="Grigoriev I.V."/>
            <person name="Lyons E."/>
            <person name="Maher C.A."/>
            <person name="Martis M."/>
            <person name="Narechania A."/>
            <person name="Otillar R.P."/>
            <person name="Penning B.W."/>
            <person name="Salamov A.A."/>
            <person name="Wang Y."/>
            <person name="Zhang L."/>
            <person name="Carpita N.C."/>
            <person name="Freeling M."/>
            <person name="Gingle A.R."/>
            <person name="Hash C.T."/>
            <person name="Keller B."/>
            <person name="Klein P."/>
            <person name="Kresovich S."/>
            <person name="McCann M.C."/>
            <person name="Ming R."/>
            <person name="Peterson D.G."/>
            <person name="Mehboob-ur-Rahman"/>
            <person name="Ware D."/>
            <person name="Westhoff P."/>
            <person name="Mayer K.F."/>
            <person name="Messing J."/>
            <person name="Rokhsar D.S."/>
        </authorList>
    </citation>
    <scope>NUCLEOTIDE SEQUENCE [LARGE SCALE GENOMIC DNA]</scope>
    <source>
        <strain evidence="3">cv. BTx623</strain>
    </source>
</reference>